<reference evidence="1" key="1">
    <citation type="submission" date="2023-11" db="EMBL/GenBank/DDBJ databases">
        <authorList>
            <person name="De Vega J J."/>
            <person name="De Vega J J."/>
        </authorList>
    </citation>
    <scope>NUCLEOTIDE SEQUENCE</scope>
</reference>
<evidence type="ECO:0000313" key="1">
    <source>
        <dbReference type="EMBL" id="CAK5261944.1"/>
    </source>
</evidence>
<accession>A0AAD2GQB0</accession>
<dbReference type="EMBL" id="CAVNYO010000003">
    <property type="protein sequence ID" value="CAK5261944.1"/>
    <property type="molecule type" value="Genomic_DNA"/>
</dbReference>
<keyword evidence="2" id="KW-1185">Reference proteome</keyword>
<sequence length="329" mass="36140">ARAERPCMHPARLITNELIPYASSAVDLSNALKSLARGDSHNEKLYENILKPCLLHRTSIRANSHTTAGHHPKPCTVEVQFHEHGRFHVPDFFSAIGRLLSSASLSSRRLNTAQRIELLAAHAKLCKLSAPLVQARAPTTVQILWTENNRLDTRIALGSSLAWVKDRELFQMARAVRRQTLADLWSSALATPTPMQRVFPASNNGAFGSCWGDCAEANTLAALWRSVQSGTPLGTLAFNVASLNAVHERSGQSACDVILSCSNPNPDHLFSVLKHANALRPMCRNCLHLKDALSARIVDFAIVESHVTAQNSIHREDRHIQASREVALA</sequence>
<proteinExistence type="predicted"/>
<evidence type="ECO:0000313" key="2">
    <source>
        <dbReference type="Proteomes" id="UP001295794"/>
    </source>
</evidence>
<protein>
    <submittedName>
        <fullName evidence="1">Uncharacterized protein</fullName>
    </submittedName>
</protein>
<name>A0AAD2GQB0_9AGAR</name>
<gene>
    <name evidence="1" type="ORF">MYCIT1_LOCUS273</name>
</gene>
<organism evidence="1 2">
    <name type="scientific">Mycena citricolor</name>
    <dbReference type="NCBI Taxonomy" id="2018698"/>
    <lineage>
        <taxon>Eukaryota</taxon>
        <taxon>Fungi</taxon>
        <taxon>Dikarya</taxon>
        <taxon>Basidiomycota</taxon>
        <taxon>Agaricomycotina</taxon>
        <taxon>Agaricomycetes</taxon>
        <taxon>Agaricomycetidae</taxon>
        <taxon>Agaricales</taxon>
        <taxon>Marasmiineae</taxon>
        <taxon>Mycenaceae</taxon>
        <taxon>Mycena</taxon>
    </lineage>
</organism>
<comment type="caution">
    <text evidence="1">The sequence shown here is derived from an EMBL/GenBank/DDBJ whole genome shotgun (WGS) entry which is preliminary data.</text>
</comment>
<feature type="non-terminal residue" evidence="1">
    <location>
        <position position="1"/>
    </location>
</feature>
<dbReference type="AlphaFoldDB" id="A0AAD2GQB0"/>
<dbReference type="Proteomes" id="UP001295794">
    <property type="component" value="Unassembled WGS sequence"/>
</dbReference>